<evidence type="ECO:0000313" key="1">
    <source>
        <dbReference type="EMBL" id="CAG7659015.1"/>
    </source>
</evidence>
<reference evidence="1 2" key="1">
    <citation type="submission" date="2021-06" db="EMBL/GenBank/DDBJ databases">
        <authorList>
            <person name="Criscuolo A."/>
        </authorList>
    </citation>
    <scope>NUCLEOTIDE SEQUENCE [LARGE SCALE GENOMIC DNA]</scope>
    <source>
        <strain evidence="2">CIP 111802</strain>
    </source>
</reference>
<dbReference type="Proteomes" id="UP000730618">
    <property type="component" value="Unassembled WGS sequence"/>
</dbReference>
<dbReference type="EMBL" id="CAJVCE010000054">
    <property type="protein sequence ID" value="CAG7659015.1"/>
    <property type="molecule type" value="Genomic_DNA"/>
</dbReference>
<dbReference type="RefSeq" id="WP_218103385.1">
    <property type="nucleotide sequence ID" value="NZ_CAJVCE010000054.1"/>
</dbReference>
<proteinExistence type="predicted"/>
<sequence length="122" mass="13525">MNIQDVNGPSVVLLVRNEQEAINYYTDLGFKFESVGGHAHMSLGKVTLILHQAQNPDEVKPFSSASGGLYFDVFCYTSQLKELHELFISKGVMVVNGPFWGEGWSEFTIKDLNGYCIAFGGK</sequence>
<evidence type="ECO:0000313" key="2">
    <source>
        <dbReference type="Proteomes" id="UP000730618"/>
    </source>
</evidence>
<name>A0ABN7U0F7_9BACL</name>
<accession>A0ABN7U0F7</accession>
<organism evidence="1 2">
    <name type="scientific">Paenibacillus allorhizosphaerae</name>
    <dbReference type="NCBI Taxonomy" id="2849866"/>
    <lineage>
        <taxon>Bacteria</taxon>
        <taxon>Bacillati</taxon>
        <taxon>Bacillota</taxon>
        <taxon>Bacilli</taxon>
        <taxon>Bacillales</taxon>
        <taxon>Paenibacillaceae</taxon>
        <taxon>Paenibacillus</taxon>
    </lineage>
</organism>
<evidence type="ECO:0008006" key="3">
    <source>
        <dbReference type="Google" id="ProtNLM"/>
    </source>
</evidence>
<protein>
    <recommendedName>
        <fullName evidence="3">VOC family protein</fullName>
    </recommendedName>
</protein>
<keyword evidence="2" id="KW-1185">Reference proteome</keyword>
<comment type="caution">
    <text evidence="1">The sequence shown here is derived from an EMBL/GenBank/DDBJ whole genome shotgun (WGS) entry which is preliminary data.</text>
</comment>
<gene>
    <name evidence="1" type="ORF">PAECIP111802_07269</name>
</gene>